<evidence type="ECO:0000313" key="2">
    <source>
        <dbReference type="EMBL" id="KAF7943918.1"/>
    </source>
</evidence>
<dbReference type="AlphaFoldDB" id="A0A9P5IJV6"/>
<evidence type="ECO:0000313" key="3">
    <source>
        <dbReference type="Proteomes" id="UP000710849"/>
    </source>
</evidence>
<gene>
    <name evidence="2" type="ORF">EAE97_005988</name>
</gene>
<organism evidence="2 3">
    <name type="scientific">Botrytis byssoidea</name>
    <dbReference type="NCBI Taxonomy" id="139641"/>
    <lineage>
        <taxon>Eukaryota</taxon>
        <taxon>Fungi</taxon>
        <taxon>Dikarya</taxon>
        <taxon>Ascomycota</taxon>
        <taxon>Pezizomycotina</taxon>
        <taxon>Leotiomycetes</taxon>
        <taxon>Helotiales</taxon>
        <taxon>Sclerotiniaceae</taxon>
        <taxon>Botrytis</taxon>
    </lineage>
</organism>
<evidence type="ECO:0000256" key="1">
    <source>
        <dbReference type="SAM" id="MobiDB-lite"/>
    </source>
</evidence>
<sequence length="98" mass="10901">MSNPQYDSNGNPMDPRDDFSQIDSDVRFVPQTRYNDIFDGKFPAQIAKDKDNARRGHAGGSSSAGGKGKKVTKPYDPVYRAHKENVKAKEAKDASVRR</sequence>
<feature type="region of interest" description="Disordered" evidence="1">
    <location>
        <begin position="45"/>
        <end position="98"/>
    </location>
</feature>
<dbReference type="GeneID" id="62149577"/>
<accession>A0A9P5IJV6</accession>
<protein>
    <submittedName>
        <fullName evidence="2">Uncharacterized protein</fullName>
    </submittedName>
</protein>
<proteinExistence type="predicted"/>
<keyword evidence="3" id="KW-1185">Reference proteome</keyword>
<comment type="caution">
    <text evidence="2">The sequence shown here is derived from an EMBL/GenBank/DDBJ whole genome shotgun (WGS) entry which is preliminary data.</text>
</comment>
<dbReference type="RefSeq" id="XP_038732977.1">
    <property type="nucleotide sequence ID" value="XM_038876501.1"/>
</dbReference>
<feature type="region of interest" description="Disordered" evidence="1">
    <location>
        <begin position="1"/>
        <end position="26"/>
    </location>
</feature>
<feature type="compositionally biased region" description="Polar residues" evidence="1">
    <location>
        <begin position="1"/>
        <end position="11"/>
    </location>
</feature>
<feature type="compositionally biased region" description="Basic and acidic residues" evidence="1">
    <location>
        <begin position="79"/>
        <end position="98"/>
    </location>
</feature>
<reference evidence="2 3" key="1">
    <citation type="journal article" date="2020" name="Genome Biol. Evol.">
        <title>Comparative genomics of Sclerotiniaceae.</title>
        <authorList>
            <person name="Valero Jimenez C.A."/>
            <person name="Steentjes M."/>
            <person name="Scholten O.E."/>
            <person name="Van Kan J.A.L."/>
        </authorList>
    </citation>
    <scope>NUCLEOTIDE SEQUENCE [LARGE SCALE GENOMIC DNA]</scope>
    <source>
        <strain evidence="2 3">MUCL 94</strain>
    </source>
</reference>
<dbReference type="Proteomes" id="UP000710849">
    <property type="component" value="Unassembled WGS sequence"/>
</dbReference>
<dbReference type="EMBL" id="RCSW01000010">
    <property type="protein sequence ID" value="KAF7943918.1"/>
    <property type="molecule type" value="Genomic_DNA"/>
</dbReference>
<name>A0A9P5IJV6_9HELO</name>